<dbReference type="Proteomes" id="UP000178894">
    <property type="component" value="Unassembled WGS sequence"/>
</dbReference>
<accession>A0A1F5Y1P4</accession>
<feature type="region of interest" description="Disordered" evidence="1">
    <location>
        <begin position="140"/>
        <end position="161"/>
    </location>
</feature>
<dbReference type="EMBL" id="MFIQ01000004">
    <property type="protein sequence ID" value="OGF93781.1"/>
    <property type="molecule type" value="Genomic_DNA"/>
</dbReference>
<dbReference type="AlphaFoldDB" id="A0A1F5Y1P4"/>
<protein>
    <recommendedName>
        <fullName evidence="2">DUF5667 domain-containing protein</fullName>
    </recommendedName>
</protein>
<organism evidence="3 4">
    <name type="scientific">Candidatus Giovannonibacteria bacterium RIFCSPLOWO2_12_FULL_44_15</name>
    <dbReference type="NCBI Taxonomy" id="1798364"/>
    <lineage>
        <taxon>Bacteria</taxon>
        <taxon>Candidatus Giovannoniibacteriota</taxon>
    </lineage>
</organism>
<feature type="domain" description="DUF5667" evidence="2">
    <location>
        <begin position="22"/>
        <end position="105"/>
    </location>
</feature>
<reference evidence="3 4" key="1">
    <citation type="journal article" date="2016" name="Nat. Commun.">
        <title>Thousands of microbial genomes shed light on interconnected biogeochemical processes in an aquifer system.</title>
        <authorList>
            <person name="Anantharaman K."/>
            <person name="Brown C.T."/>
            <person name="Hug L.A."/>
            <person name="Sharon I."/>
            <person name="Castelle C.J."/>
            <person name="Probst A.J."/>
            <person name="Thomas B.C."/>
            <person name="Singh A."/>
            <person name="Wilkins M.J."/>
            <person name="Karaoz U."/>
            <person name="Brodie E.L."/>
            <person name="Williams K.H."/>
            <person name="Hubbard S.S."/>
            <person name="Banfield J.F."/>
        </authorList>
    </citation>
    <scope>NUCLEOTIDE SEQUENCE [LARGE SCALE GENOMIC DNA]</scope>
</reference>
<feature type="compositionally biased region" description="Polar residues" evidence="1">
    <location>
        <begin position="148"/>
        <end position="161"/>
    </location>
</feature>
<sequence>MGIILAIILAISAGVSYRAESSLPGDALYSVKTDVNERVSGWLALSAEAESEHQANLALRRLAEAEKLKAEGKLDAELKSRLEGEFKEHVKAADDEMDRLEEEGESDAASSVRTKIKSSVSAKGSILGITEIEIENEFESENEVDVEANSNNSDQSSVETNISSKVSGDFGELELEYESGALKLSGKLARVNPCVDWSVDTVISKDNPPSNVTFNLTKKSTAAVCIQVLGEPEKIEVETPTAADANITVKVEGEVVFSGKIK</sequence>
<name>A0A1F5Y1P4_9BACT</name>
<evidence type="ECO:0000313" key="4">
    <source>
        <dbReference type="Proteomes" id="UP000178894"/>
    </source>
</evidence>
<comment type="caution">
    <text evidence="3">The sequence shown here is derived from an EMBL/GenBank/DDBJ whole genome shotgun (WGS) entry which is preliminary data.</text>
</comment>
<evidence type="ECO:0000256" key="1">
    <source>
        <dbReference type="SAM" id="MobiDB-lite"/>
    </source>
</evidence>
<evidence type="ECO:0000313" key="3">
    <source>
        <dbReference type="EMBL" id="OGF93781.1"/>
    </source>
</evidence>
<dbReference type="Pfam" id="PF18915">
    <property type="entry name" value="DUF5667"/>
    <property type="match status" value="1"/>
</dbReference>
<gene>
    <name evidence="3" type="ORF">A3G54_02645</name>
</gene>
<dbReference type="InterPro" id="IPR043725">
    <property type="entry name" value="DUF5667"/>
</dbReference>
<proteinExistence type="predicted"/>
<evidence type="ECO:0000259" key="2">
    <source>
        <dbReference type="Pfam" id="PF18915"/>
    </source>
</evidence>